<evidence type="ECO:0000256" key="4">
    <source>
        <dbReference type="ARBA" id="ARBA00022771"/>
    </source>
</evidence>
<feature type="domain" description="C2H2-type" evidence="8">
    <location>
        <begin position="1003"/>
        <end position="1031"/>
    </location>
</feature>
<name>A0AAD8BAV8_BIOPF</name>
<keyword evidence="3" id="KW-0677">Repeat</keyword>
<dbReference type="EMBL" id="JASAOG010000105">
    <property type="protein sequence ID" value="KAK0051280.1"/>
    <property type="molecule type" value="Genomic_DNA"/>
</dbReference>
<feature type="domain" description="C2H2-type" evidence="8">
    <location>
        <begin position="582"/>
        <end position="610"/>
    </location>
</feature>
<feature type="domain" description="C2H2-type" evidence="8">
    <location>
        <begin position="303"/>
        <end position="330"/>
    </location>
</feature>
<dbReference type="GO" id="GO:0001228">
    <property type="term" value="F:DNA-binding transcription activator activity, RNA polymerase II-specific"/>
    <property type="evidence" value="ECO:0007669"/>
    <property type="project" value="TreeGrafter"/>
</dbReference>
<protein>
    <submittedName>
        <fullName evidence="9">Myoneurin-like isoform X3</fullName>
    </submittedName>
</protein>
<proteinExistence type="predicted"/>
<evidence type="ECO:0000256" key="5">
    <source>
        <dbReference type="ARBA" id="ARBA00022833"/>
    </source>
</evidence>
<evidence type="ECO:0000259" key="8">
    <source>
        <dbReference type="PROSITE" id="PS50157"/>
    </source>
</evidence>
<evidence type="ECO:0000256" key="3">
    <source>
        <dbReference type="ARBA" id="ARBA00022737"/>
    </source>
</evidence>
<evidence type="ECO:0000256" key="2">
    <source>
        <dbReference type="ARBA" id="ARBA00022723"/>
    </source>
</evidence>
<comment type="caution">
    <text evidence="9">The sequence shown here is derived from an EMBL/GenBank/DDBJ whole genome shotgun (WGS) entry which is preliminary data.</text>
</comment>
<dbReference type="PANTHER" id="PTHR24376">
    <property type="entry name" value="ZINC FINGER PROTEIN"/>
    <property type="match status" value="1"/>
</dbReference>
<dbReference type="PANTHER" id="PTHR24376:SF235">
    <property type="entry name" value="C2H2-TYPE DOMAIN-CONTAINING PROTEIN"/>
    <property type="match status" value="1"/>
</dbReference>
<feature type="domain" description="C2H2-type" evidence="8">
    <location>
        <begin position="681"/>
        <end position="709"/>
    </location>
</feature>
<keyword evidence="2" id="KW-0479">Metal-binding</keyword>
<feature type="domain" description="C2H2-type" evidence="8">
    <location>
        <begin position="1032"/>
        <end position="1059"/>
    </location>
</feature>
<keyword evidence="4 7" id="KW-0863">Zinc-finger</keyword>
<feature type="domain" description="C2H2-type" evidence="8">
    <location>
        <begin position="184"/>
        <end position="212"/>
    </location>
</feature>
<dbReference type="SMART" id="SM00355">
    <property type="entry name" value="ZnF_C2H2"/>
    <property type="match status" value="22"/>
</dbReference>
<dbReference type="GO" id="GO:0005634">
    <property type="term" value="C:nucleus"/>
    <property type="evidence" value="ECO:0007669"/>
    <property type="project" value="UniProtKB-SubCell"/>
</dbReference>
<keyword evidence="5" id="KW-0862">Zinc</keyword>
<dbReference type="Pfam" id="PF00096">
    <property type="entry name" value="zf-C2H2"/>
    <property type="match status" value="3"/>
</dbReference>
<feature type="non-terminal residue" evidence="9">
    <location>
        <position position="1"/>
    </location>
</feature>
<evidence type="ECO:0000313" key="9">
    <source>
        <dbReference type="EMBL" id="KAK0051280.1"/>
    </source>
</evidence>
<dbReference type="PROSITE" id="PS50157">
    <property type="entry name" value="ZINC_FINGER_C2H2_2"/>
    <property type="match status" value="16"/>
</dbReference>
<gene>
    <name evidence="9" type="ORF">Bpfe_019226</name>
</gene>
<feature type="domain" description="C2H2-type" evidence="8">
    <location>
        <begin position="904"/>
        <end position="931"/>
    </location>
</feature>
<keyword evidence="6" id="KW-0539">Nucleus</keyword>
<feature type="domain" description="C2H2-type" evidence="8">
    <location>
        <begin position="931"/>
        <end position="954"/>
    </location>
</feature>
<sequence>SRLKQAFDRLRAPPPRISQDSLSSPDVSLSYPLVDTCICSFCGCSVSTPFLLKQHISYNHKLDSTDDKSYKDIFYKHQRQPFLQANHLGLEAPLNTQQYLCCYCRKPYFTWPLYKIHLSHSHGDKLPLRCTVCGKGASKSSTRNFMPGKMPASSRTNYPHFEDAASAHFEIFPLTDLSDQFLHLQCPKCSENFLTSSLLRTHLSQAHGQDLPYTCTQCGKDKYKSSRGRDRKNINHMSLISGGNKSTSLPSVNRKPVSQFAYSLEPHLSALASIVCPICQETFLDRGNFKSHMSQFHGNEMPFTCTLCSKGYASLSGLSLHMQAHEGKTYLCPICDSRFTQNSTMKRHLRMVHKTTQCSSCKLGAQRWSLHDKSFKKVTRNYVNTSSNYHVKKQQTIGYISLSPSENVIQKDNLSKRQSHILRPTALQLPQNEFYTSQSSVKTPALERYSIHGPALLESVPGLRNHSAAAIGTQFPFTCRLCGKGYLRHEIVSNPSQELSSASNNSNKLCHYGPGSHSTFSSTGSLGCPYCSQVFSCDYYLKSHLSDVHGSMMPFTCRLCGKGYLSQRGLIHHKHAHFGKKFMCPVCGKRFTQKFTSKTHLRNIHNSTQCRLAPQAQSVRQDDRTSQTFMDQMFKSKKVHKSTLGMMGPMSLDGINNFLCPNCNLEFPNKSALQSHNSECLKCFICAVKFSYKHELKMHLSQQHGQNMPFSCHLCHKGYQTSMGLTYHMRGHEGKFYNCPVCDAQLTQKSSLKYHLKNVHGVTQCNTCSAILKLELRRNEGEIGASRNYAQRLPMLTFSCNFCSQKFMDEKLLQSHIVEHQNNELPFTCHLCGKDNIRYGTNKNILRSASEGPLKALYSPYRQSADSLPLGPKDISRCRHCNIELFAANLKKHLSEAHGYNMPFHCSLCGKGFLSTSGLYHHKRNHAGQKFRCPICDVTFTQKSKVKRHLISIHGCMPCSTCDGVYPTGSEYDQHVLHCRLSMITQELQNFPKQASASSAAPHKCAFCNKTFVHALTYRKHLCESHGHLMPFCCKICGKGVLSRQNMLYHMQAHKGKTFCCPDCGTNFKLKHHLLRHVRAVHYLNMCSKCLGTFKDIKELNVHMEMCKKK</sequence>
<reference evidence="9" key="2">
    <citation type="submission" date="2023-04" db="EMBL/GenBank/DDBJ databases">
        <authorList>
            <person name="Bu L."/>
            <person name="Lu L."/>
            <person name="Laidemitt M.R."/>
            <person name="Zhang S.M."/>
            <person name="Mutuku M."/>
            <person name="Mkoji G."/>
            <person name="Steinauer M."/>
            <person name="Loker E.S."/>
        </authorList>
    </citation>
    <scope>NUCLEOTIDE SEQUENCE</scope>
    <source>
        <strain evidence="9">KasaAsao</strain>
        <tissue evidence="9">Whole Snail</tissue>
    </source>
</reference>
<dbReference type="GO" id="GO:0008270">
    <property type="term" value="F:zinc ion binding"/>
    <property type="evidence" value="ECO:0007669"/>
    <property type="project" value="UniProtKB-KW"/>
</dbReference>
<evidence type="ECO:0000313" key="10">
    <source>
        <dbReference type="Proteomes" id="UP001233172"/>
    </source>
</evidence>
<comment type="subcellular location">
    <subcellularLocation>
        <location evidence="1">Nucleus</location>
    </subcellularLocation>
</comment>
<dbReference type="SUPFAM" id="SSF57667">
    <property type="entry name" value="beta-beta-alpha zinc fingers"/>
    <property type="match status" value="7"/>
</dbReference>
<evidence type="ECO:0000256" key="7">
    <source>
        <dbReference type="PROSITE-ProRule" id="PRU00042"/>
    </source>
</evidence>
<dbReference type="InterPro" id="IPR013087">
    <property type="entry name" value="Znf_C2H2_type"/>
</dbReference>
<reference evidence="9" key="1">
    <citation type="journal article" date="2023" name="PLoS Negl. Trop. Dis.">
        <title>A genome sequence for Biomphalaria pfeifferi, the major vector snail for the human-infecting parasite Schistosoma mansoni.</title>
        <authorList>
            <person name="Bu L."/>
            <person name="Lu L."/>
            <person name="Laidemitt M.R."/>
            <person name="Zhang S.M."/>
            <person name="Mutuku M."/>
            <person name="Mkoji G."/>
            <person name="Steinauer M."/>
            <person name="Loker E.S."/>
        </authorList>
    </citation>
    <scope>NUCLEOTIDE SEQUENCE</scope>
    <source>
        <strain evidence="9">KasaAsao</strain>
    </source>
</reference>
<feature type="domain" description="C2H2-type" evidence="8">
    <location>
        <begin position="737"/>
        <end position="760"/>
    </location>
</feature>
<accession>A0AAD8BAV8</accession>
<dbReference type="GO" id="GO:0000978">
    <property type="term" value="F:RNA polymerase II cis-regulatory region sequence-specific DNA binding"/>
    <property type="evidence" value="ECO:0007669"/>
    <property type="project" value="TreeGrafter"/>
</dbReference>
<feature type="domain" description="C2H2-type" evidence="8">
    <location>
        <begin position="798"/>
        <end position="825"/>
    </location>
</feature>
<keyword evidence="10" id="KW-1185">Reference proteome</keyword>
<dbReference type="Gene3D" id="3.30.160.60">
    <property type="entry name" value="Classic Zinc Finger"/>
    <property type="match status" value="12"/>
</dbReference>
<dbReference type="Proteomes" id="UP001233172">
    <property type="component" value="Unassembled WGS sequence"/>
</dbReference>
<feature type="domain" description="C2H2-type" evidence="8">
    <location>
        <begin position="1059"/>
        <end position="1082"/>
    </location>
</feature>
<dbReference type="PROSITE" id="PS00028">
    <property type="entry name" value="ZINC_FINGER_C2H2_1"/>
    <property type="match status" value="17"/>
</dbReference>
<organism evidence="9 10">
    <name type="scientific">Biomphalaria pfeifferi</name>
    <name type="common">Bloodfluke planorb</name>
    <name type="synonym">Freshwater snail</name>
    <dbReference type="NCBI Taxonomy" id="112525"/>
    <lineage>
        <taxon>Eukaryota</taxon>
        <taxon>Metazoa</taxon>
        <taxon>Spiralia</taxon>
        <taxon>Lophotrochozoa</taxon>
        <taxon>Mollusca</taxon>
        <taxon>Gastropoda</taxon>
        <taxon>Heterobranchia</taxon>
        <taxon>Euthyneura</taxon>
        <taxon>Panpulmonata</taxon>
        <taxon>Hygrophila</taxon>
        <taxon>Lymnaeoidea</taxon>
        <taxon>Planorbidae</taxon>
        <taxon>Biomphalaria</taxon>
    </lineage>
</organism>
<feature type="domain" description="C2H2-type" evidence="8">
    <location>
        <begin position="526"/>
        <end position="554"/>
    </location>
</feature>
<feature type="domain" description="C2H2-type" evidence="8">
    <location>
        <begin position="555"/>
        <end position="582"/>
    </location>
</feature>
<dbReference type="InterPro" id="IPR036236">
    <property type="entry name" value="Znf_C2H2_sf"/>
</dbReference>
<evidence type="ECO:0000256" key="1">
    <source>
        <dbReference type="ARBA" id="ARBA00004123"/>
    </source>
</evidence>
<feature type="domain" description="C2H2-type" evidence="8">
    <location>
        <begin position="330"/>
        <end position="353"/>
    </location>
</feature>
<evidence type="ECO:0000256" key="6">
    <source>
        <dbReference type="ARBA" id="ARBA00023242"/>
    </source>
</evidence>
<dbReference type="AlphaFoldDB" id="A0AAD8BAV8"/>
<feature type="domain" description="C2H2-type" evidence="8">
    <location>
        <begin position="710"/>
        <end position="737"/>
    </location>
</feature>
<feature type="domain" description="C2H2-type" evidence="8">
    <location>
        <begin position="274"/>
        <end position="302"/>
    </location>
</feature>